<dbReference type="EMBL" id="JAKGSG010000034">
    <property type="protein sequence ID" value="MCF4121768.1"/>
    <property type="molecule type" value="Genomic_DNA"/>
</dbReference>
<keyword evidence="4" id="KW-1185">Reference proteome</keyword>
<feature type="transmembrane region" description="Helical" evidence="1">
    <location>
        <begin position="154"/>
        <end position="172"/>
    </location>
</feature>
<proteinExistence type="predicted"/>
<reference evidence="3" key="1">
    <citation type="submission" date="2022-01" db="EMBL/GenBank/DDBJ databases">
        <title>Antribacter sp. nov., isolated from Guizhou of China.</title>
        <authorList>
            <person name="Chengliang C."/>
            <person name="Ya Z."/>
        </authorList>
    </citation>
    <scope>NUCLEOTIDE SEQUENCE</scope>
    <source>
        <strain evidence="3">KLBMP 9083</strain>
    </source>
</reference>
<dbReference type="Pfam" id="PF02517">
    <property type="entry name" value="Rce1-like"/>
    <property type="match status" value="1"/>
</dbReference>
<name>A0AA41U774_9MICO</name>
<feature type="transmembrane region" description="Helical" evidence="1">
    <location>
        <begin position="113"/>
        <end position="134"/>
    </location>
</feature>
<keyword evidence="3" id="KW-0482">Metalloprotease</keyword>
<keyword evidence="1" id="KW-0812">Transmembrane</keyword>
<feature type="transmembrane region" description="Helical" evidence="1">
    <location>
        <begin position="216"/>
        <end position="234"/>
    </location>
</feature>
<gene>
    <name evidence="3" type="ORF">L1785_12330</name>
</gene>
<evidence type="ECO:0000256" key="1">
    <source>
        <dbReference type="SAM" id="Phobius"/>
    </source>
</evidence>
<feature type="transmembrane region" description="Helical" evidence="1">
    <location>
        <begin position="22"/>
        <end position="48"/>
    </location>
</feature>
<keyword evidence="3" id="KW-0645">Protease</keyword>
<feature type="domain" description="CAAX prenyl protease 2/Lysostaphin resistance protein A-like" evidence="2">
    <location>
        <begin position="158"/>
        <end position="252"/>
    </location>
</feature>
<keyword evidence="3" id="KW-0378">Hydrolase</keyword>
<feature type="transmembrane region" description="Helical" evidence="1">
    <location>
        <begin position="68"/>
        <end position="93"/>
    </location>
</feature>
<dbReference type="GO" id="GO:0008237">
    <property type="term" value="F:metallopeptidase activity"/>
    <property type="evidence" value="ECO:0007669"/>
    <property type="project" value="UniProtKB-KW"/>
</dbReference>
<dbReference type="AlphaFoldDB" id="A0AA41U774"/>
<dbReference type="Proteomes" id="UP001165405">
    <property type="component" value="Unassembled WGS sequence"/>
</dbReference>
<evidence type="ECO:0000313" key="3">
    <source>
        <dbReference type="EMBL" id="MCF4121768.1"/>
    </source>
</evidence>
<keyword evidence="1" id="KW-1133">Transmembrane helix</keyword>
<evidence type="ECO:0000259" key="2">
    <source>
        <dbReference type="Pfam" id="PF02517"/>
    </source>
</evidence>
<dbReference type="GO" id="GO:0004175">
    <property type="term" value="F:endopeptidase activity"/>
    <property type="evidence" value="ECO:0007669"/>
    <property type="project" value="UniProtKB-ARBA"/>
</dbReference>
<feature type="transmembrane region" description="Helical" evidence="1">
    <location>
        <begin position="193"/>
        <end position="210"/>
    </location>
</feature>
<feature type="transmembrane region" description="Helical" evidence="1">
    <location>
        <begin position="241"/>
        <end position="258"/>
    </location>
</feature>
<feature type="transmembrane region" description="Helical" evidence="1">
    <location>
        <begin position="278"/>
        <end position="295"/>
    </location>
</feature>
<sequence length="321" mass="33244">MTDGLVHPQALRGPWYRWWRPLVGLGVVVGIGVILVAAIVVVAVAAVVLELAGVVGPISLDTIDEAWFASPVGMLVNNLSLALGIPVALLATWAQRARPGLVASVTGRLRWRLVLGSAGLGAAAIVLLGFGVPLAIDAAAPGPLEGWGLDPDPAWLGLAAVVLLTTPLQAAGEEYFFRGWLSQTVGSWCRSRWLAVAVPLVVSATLFALAHGTQNGWLFADRLIFGVVASLLVWRTGGLECAIGLHVVNNLLAFGWAIASGTVDDSLLITEVSALDGAVSIGSTVVAAVVVLAWARRRRPQTEVVPPRAVASAGGPAEVVG</sequence>
<comment type="caution">
    <text evidence="3">The sequence shown here is derived from an EMBL/GenBank/DDBJ whole genome shotgun (WGS) entry which is preliminary data.</text>
</comment>
<keyword evidence="1" id="KW-0472">Membrane</keyword>
<protein>
    <submittedName>
        <fullName evidence="3">CPBP family intramembrane metalloprotease</fullName>
    </submittedName>
</protein>
<organism evidence="3 4">
    <name type="scientific">Antribacter soli</name>
    <dbReference type="NCBI Taxonomy" id="2910976"/>
    <lineage>
        <taxon>Bacteria</taxon>
        <taxon>Bacillati</taxon>
        <taxon>Actinomycetota</taxon>
        <taxon>Actinomycetes</taxon>
        <taxon>Micrococcales</taxon>
        <taxon>Promicromonosporaceae</taxon>
        <taxon>Antribacter</taxon>
    </lineage>
</organism>
<dbReference type="RefSeq" id="WP_236089563.1">
    <property type="nucleotide sequence ID" value="NZ_JAKGSG010000034.1"/>
</dbReference>
<evidence type="ECO:0000313" key="4">
    <source>
        <dbReference type="Proteomes" id="UP001165405"/>
    </source>
</evidence>
<accession>A0AA41U774</accession>
<dbReference type="InterPro" id="IPR003675">
    <property type="entry name" value="Rce1/LyrA-like_dom"/>
</dbReference>
<dbReference type="GO" id="GO:0080120">
    <property type="term" value="P:CAAX-box protein maturation"/>
    <property type="evidence" value="ECO:0007669"/>
    <property type="project" value="UniProtKB-ARBA"/>
</dbReference>